<gene>
    <name evidence="2" type="ORF">SAM40697_5824</name>
</gene>
<proteinExistence type="predicted"/>
<evidence type="ECO:0000313" key="2">
    <source>
        <dbReference type="EMBL" id="ANB09777.1"/>
    </source>
</evidence>
<name>A0ABM6B7E5_STRAM</name>
<dbReference type="RefSeq" id="WP_063483714.1">
    <property type="nucleotide sequence ID" value="NZ_CP012949.1"/>
</dbReference>
<organism evidence="2 3">
    <name type="scientific">Streptomyces ambofaciens</name>
    <dbReference type="NCBI Taxonomy" id="1889"/>
    <lineage>
        <taxon>Bacteria</taxon>
        <taxon>Bacillati</taxon>
        <taxon>Actinomycetota</taxon>
        <taxon>Actinomycetes</taxon>
        <taxon>Kitasatosporales</taxon>
        <taxon>Streptomycetaceae</taxon>
        <taxon>Streptomyces</taxon>
    </lineage>
</organism>
<accession>A0ABM6B7E5</accession>
<protein>
    <recommendedName>
        <fullName evidence="4">EF-hand domain-containing protein</fullName>
    </recommendedName>
</protein>
<dbReference type="Proteomes" id="UP000076720">
    <property type="component" value="Chromosome"/>
</dbReference>
<reference evidence="2 3" key="2">
    <citation type="journal article" date="2016" name="Genome Announc.">
        <title>Complete Genome Sequence of Streptomyces ambofaciens DSM 40697, a Paradigm for Genome Plasticity Studies.</title>
        <authorList>
            <person name="Thibessard A."/>
            <person name="Leblond P."/>
        </authorList>
    </citation>
    <scope>NUCLEOTIDE SEQUENCE [LARGE SCALE GENOMIC DNA]</scope>
    <source>
        <strain evidence="2 3">DSM 40697</strain>
    </source>
</reference>
<evidence type="ECO:0000313" key="3">
    <source>
        <dbReference type="Proteomes" id="UP000076720"/>
    </source>
</evidence>
<evidence type="ECO:0000256" key="1">
    <source>
        <dbReference type="SAM" id="MobiDB-lite"/>
    </source>
</evidence>
<reference evidence="3" key="1">
    <citation type="submission" date="2015-10" db="EMBL/GenBank/DDBJ databases">
        <title>Complete genome sequence of Streptomyces ambofaciens DSM 40697.</title>
        <authorList>
            <person name="Thibessard A."/>
            <person name="Leblond P."/>
        </authorList>
    </citation>
    <scope>NUCLEOTIDE SEQUENCE [LARGE SCALE GENOMIC DNA]</scope>
    <source>
        <strain evidence="3">DSM 40697</strain>
    </source>
</reference>
<feature type="region of interest" description="Disordered" evidence="1">
    <location>
        <begin position="143"/>
        <end position="201"/>
    </location>
</feature>
<keyword evidence="3" id="KW-1185">Reference proteome</keyword>
<dbReference type="EMBL" id="CP012949">
    <property type="protein sequence ID" value="ANB09777.1"/>
    <property type="molecule type" value="Genomic_DNA"/>
</dbReference>
<sequence length="201" mass="21608">MRITIEGADKAFAEKLVALAAAHRAELTVATVDTDWTVERATRYLRSLTAGARRFAEMVIVDGDGYIEADRLRAAVGKLNGPTVALSRAIPRGVREGWWPEGISAPITPVWDPDNPSWHKNIAYEMNSENVPVFRTALAALATGHKTPPSPKPPAPWSEEEAPSALAVLPGWAAGDDVPRALPHNGNVAGSDTSSERQRTS</sequence>
<evidence type="ECO:0008006" key="4">
    <source>
        <dbReference type="Google" id="ProtNLM"/>
    </source>
</evidence>